<gene>
    <name evidence="18" type="ORF">ATL39_2531</name>
</gene>
<dbReference type="InterPro" id="IPR041610">
    <property type="entry name" value="ArlS_N"/>
</dbReference>
<feature type="transmembrane region" description="Helical" evidence="15">
    <location>
        <begin position="151"/>
        <end position="174"/>
    </location>
</feature>
<dbReference type="PROSITE" id="PS50109">
    <property type="entry name" value="HIS_KIN"/>
    <property type="match status" value="1"/>
</dbReference>
<proteinExistence type="predicted"/>
<dbReference type="RefSeq" id="WP_120193694.1">
    <property type="nucleotide sequence ID" value="NZ_RAPK01000010.1"/>
</dbReference>
<dbReference type="Pfam" id="PF18719">
    <property type="entry name" value="ArlS_N"/>
    <property type="match status" value="1"/>
</dbReference>
<organism evidence="18 19">
    <name type="scientific">Sinobaca qinghaiensis</name>
    <dbReference type="NCBI Taxonomy" id="342944"/>
    <lineage>
        <taxon>Bacteria</taxon>
        <taxon>Bacillati</taxon>
        <taxon>Bacillota</taxon>
        <taxon>Bacilli</taxon>
        <taxon>Bacillales</taxon>
        <taxon>Sporolactobacillaceae</taxon>
        <taxon>Sinobaca</taxon>
    </lineage>
</organism>
<dbReference type="GO" id="GO:0005524">
    <property type="term" value="F:ATP binding"/>
    <property type="evidence" value="ECO:0007669"/>
    <property type="project" value="UniProtKB-KW"/>
</dbReference>
<dbReference type="Pfam" id="PF02518">
    <property type="entry name" value="HATPase_c"/>
    <property type="match status" value="1"/>
</dbReference>
<keyword evidence="14 15" id="KW-0472">Membrane</keyword>
<evidence type="ECO:0000259" key="17">
    <source>
        <dbReference type="PROSITE" id="PS50885"/>
    </source>
</evidence>
<dbReference type="InterPro" id="IPR003594">
    <property type="entry name" value="HATPase_dom"/>
</dbReference>
<evidence type="ECO:0000256" key="11">
    <source>
        <dbReference type="ARBA" id="ARBA00022840"/>
    </source>
</evidence>
<dbReference type="PANTHER" id="PTHR45528">
    <property type="entry name" value="SENSOR HISTIDINE KINASE CPXA"/>
    <property type="match status" value="1"/>
</dbReference>
<dbReference type="InterPro" id="IPR004358">
    <property type="entry name" value="Sig_transdc_His_kin-like_C"/>
</dbReference>
<feature type="domain" description="HAMP" evidence="17">
    <location>
        <begin position="176"/>
        <end position="230"/>
    </location>
</feature>
<dbReference type="PROSITE" id="PS50885">
    <property type="entry name" value="HAMP"/>
    <property type="match status" value="1"/>
</dbReference>
<dbReference type="SUPFAM" id="SSF47384">
    <property type="entry name" value="Homodimeric domain of signal transducing histidine kinase"/>
    <property type="match status" value="1"/>
</dbReference>
<evidence type="ECO:0000256" key="1">
    <source>
        <dbReference type="ARBA" id="ARBA00000085"/>
    </source>
</evidence>
<evidence type="ECO:0000256" key="12">
    <source>
        <dbReference type="ARBA" id="ARBA00022989"/>
    </source>
</evidence>
<comment type="catalytic activity">
    <reaction evidence="1">
        <text>ATP + protein L-histidine = ADP + protein N-phospho-L-histidine.</text>
        <dbReference type="EC" id="2.7.13.3"/>
    </reaction>
</comment>
<evidence type="ECO:0000256" key="9">
    <source>
        <dbReference type="ARBA" id="ARBA00022741"/>
    </source>
</evidence>
<keyword evidence="7" id="KW-0808">Transferase</keyword>
<feature type="transmembrane region" description="Helical" evidence="15">
    <location>
        <begin position="7"/>
        <end position="30"/>
    </location>
</feature>
<dbReference type="EMBL" id="RAPK01000010">
    <property type="protein sequence ID" value="RKD71138.1"/>
    <property type="molecule type" value="Genomic_DNA"/>
</dbReference>
<evidence type="ECO:0000259" key="16">
    <source>
        <dbReference type="PROSITE" id="PS50109"/>
    </source>
</evidence>
<dbReference type="GO" id="GO:0000155">
    <property type="term" value="F:phosphorelay sensor kinase activity"/>
    <property type="evidence" value="ECO:0007669"/>
    <property type="project" value="InterPro"/>
</dbReference>
<sequence>MKLKTKIQLFATIWMLLIVIIVNISIYLLFDRLSVNAEVERLQNQSESITESLRSTEGNTAESEALLQAFLPANGMIRIIGENEVLSIQTTEDRFRQLPAEYSTGESQRTFQSEGGERYAAVEKPIIWEDGSIVTLEVTEHMQALEENMTFLRIALLIATLLILIPTIIGGRLLGNLLLRPILELIGTMKDIQQRGELKKLSLKGNSKDELYEMGDTFNHMMERLESNFEKQNQFVSDASHELKTPLSIIASYAGLLKRWGKEKPEVREEAVDAILSESERMRSITEQMLTLARDESMKEIKKQTVDLSALAEEASHAFSKTYDREILVKAAEDMEAVTDKDKVKQLLYILLDNALKYSEDKVIIEVQGGKSSFIKVTDFGEGLSKEEQSKIFDRFYRVDKARSRKTGGTGLGLSIAFRLSQVLDGKIKVESKPGEGASFIFYFPG</sequence>
<dbReference type="InterPro" id="IPR036890">
    <property type="entry name" value="HATPase_C_sf"/>
</dbReference>
<reference evidence="18 19" key="1">
    <citation type="submission" date="2018-09" db="EMBL/GenBank/DDBJ databases">
        <title>Genomic Encyclopedia of Archaeal and Bacterial Type Strains, Phase II (KMG-II): from individual species to whole genera.</title>
        <authorList>
            <person name="Goeker M."/>
        </authorList>
    </citation>
    <scope>NUCLEOTIDE SEQUENCE [LARGE SCALE GENOMIC DNA]</scope>
    <source>
        <strain evidence="18 19">DSM 17008</strain>
    </source>
</reference>
<accession>A0A419UZN7</accession>
<dbReference type="AlphaFoldDB" id="A0A419UZN7"/>
<dbReference type="PRINTS" id="PR00344">
    <property type="entry name" value="BCTRLSENSOR"/>
</dbReference>
<dbReference type="FunFam" id="3.30.565.10:FF:000006">
    <property type="entry name" value="Sensor histidine kinase WalK"/>
    <property type="match status" value="1"/>
</dbReference>
<evidence type="ECO:0000256" key="3">
    <source>
        <dbReference type="ARBA" id="ARBA00012438"/>
    </source>
</evidence>
<dbReference type="Gene3D" id="1.10.287.130">
    <property type="match status" value="1"/>
</dbReference>
<dbReference type="FunFam" id="1.10.287.130:FF:000001">
    <property type="entry name" value="Two-component sensor histidine kinase"/>
    <property type="match status" value="1"/>
</dbReference>
<evidence type="ECO:0000256" key="5">
    <source>
        <dbReference type="ARBA" id="ARBA00022475"/>
    </source>
</evidence>
<evidence type="ECO:0000256" key="13">
    <source>
        <dbReference type="ARBA" id="ARBA00023012"/>
    </source>
</evidence>
<dbReference type="CDD" id="cd06225">
    <property type="entry name" value="HAMP"/>
    <property type="match status" value="1"/>
</dbReference>
<dbReference type="OrthoDB" id="9786919at2"/>
<dbReference type="Gene3D" id="6.10.340.10">
    <property type="match status" value="1"/>
</dbReference>
<dbReference type="GO" id="GO:0005886">
    <property type="term" value="C:plasma membrane"/>
    <property type="evidence" value="ECO:0007669"/>
    <property type="project" value="UniProtKB-SubCell"/>
</dbReference>
<keyword evidence="12 15" id="KW-1133">Transmembrane helix</keyword>
<dbReference type="InterPro" id="IPR036097">
    <property type="entry name" value="HisK_dim/P_sf"/>
</dbReference>
<keyword evidence="6" id="KW-0597">Phosphoprotein</keyword>
<keyword evidence="9" id="KW-0547">Nucleotide-binding</keyword>
<dbReference type="EC" id="2.7.13.3" evidence="3"/>
<protein>
    <recommendedName>
        <fullName evidence="4">Signal transduction histidine-protein kinase ArlS</fullName>
        <ecNumber evidence="3">2.7.13.3</ecNumber>
    </recommendedName>
</protein>
<dbReference type="PANTHER" id="PTHR45528:SF12">
    <property type="entry name" value="SENSOR HISTIDINE KINASE ARSS"/>
    <property type="match status" value="1"/>
</dbReference>
<evidence type="ECO:0000256" key="15">
    <source>
        <dbReference type="SAM" id="Phobius"/>
    </source>
</evidence>
<evidence type="ECO:0000313" key="18">
    <source>
        <dbReference type="EMBL" id="RKD71138.1"/>
    </source>
</evidence>
<comment type="subcellular location">
    <subcellularLocation>
        <location evidence="2">Cell membrane</location>
        <topology evidence="2">Multi-pass membrane protein</topology>
    </subcellularLocation>
</comment>
<keyword evidence="10 18" id="KW-0418">Kinase</keyword>
<keyword evidence="8 15" id="KW-0812">Transmembrane</keyword>
<evidence type="ECO:0000256" key="4">
    <source>
        <dbReference type="ARBA" id="ARBA00015735"/>
    </source>
</evidence>
<dbReference type="InterPro" id="IPR003660">
    <property type="entry name" value="HAMP_dom"/>
</dbReference>
<dbReference type="InterPro" id="IPR050398">
    <property type="entry name" value="HssS/ArlS-like"/>
</dbReference>
<evidence type="ECO:0000256" key="14">
    <source>
        <dbReference type="ARBA" id="ARBA00023136"/>
    </source>
</evidence>
<keyword evidence="11" id="KW-0067">ATP-binding</keyword>
<name>A0A419UZN7_9BACL</name>
<evidence type="ECO:0000313" key="19">
    <source>
        <dbReference type="Proteomes" id="UP000285120"/>
    </source>
</evidence>
<feature type="domain" description="Histidine kinase" evidence="16">
    <location>
        <begin position="238"/>
        <end position="446"/>
    </location>
</feature>
<dbReference type="Pfam" id="PF00512">
    <property type="entry name" value="HisKA"/>
    <property type="match status" value="1"/>
</dbReference>
<dbReference type="Proteomes" id="UP000285120">
    <property type="component" value="Unassembled WGS sequence"/>
</dbReference>
<dbReference type="Pfam" id="PF00672">
    <property type="entry name" value="HAMP"/>
    <property type="match status" value="1"/>
</dbReference>
<evidence type="ECO:0000256" key="2">
    <source>
        <dbReference type="ARBA" id="ARBA00004651"/>
    </source>
</evidence>
<dbReference type="SMART" id="SM00387">
    <property type="entry name" value="HATPase_c"/>
    <property type="match status" value="1"/>
</dbReference>
<keyword evidence="19" id="KW-1185">Reference proteome</keyword>
<dbReference type="Gene3D" id="3.30.565.10">
    <property type="entry name" value="Histidine kinase-like ATPase, C-terminal domain"/>
    <property type="match status" value="1"/>
</dbReference>
<dbReference type="SMART" id="SM00304">
    <property type="entry name" value="HAMP"/>
    <property type="match status" value="1"/>
</dbReference>
<dbReference type="SMART" id="SM00388">
    <property type="entry name" value="HisKA"/>
    <property type="match status" value="1"/>
</dbReference>
<dbReference type="SUPFAM" id="SSF55874">
    <property type="entry name" value="ATPase domain of HSP90 chaperone/DNA topoisomerase II/histidine kinase"/>
    <property type="match status" value="1"/>
</dbReference>
<dbReference type="CDD" id="cd00082">
    <property type="entry name" value="HisKA"/>
    <property type="match status" value="1"/>
</dbReference>
<evidence type="ECO:0000256" key="7">
    <source>
        <dbReference type="ARBA" id="ARBA00022679"/>
    </source>
</evidence>
<comment type="caution">
    <text evidence="18">The sequence shown here is derived from an EMBL/GenBank/DDBJ whole genome shotgun (WGS) entry which is preliminary data.</text>
</comment>
<evidence type="ECO:0000256" key="10">
    <source>
        <dbReference type="ARBA" id="ARBA00022777"/>
    </source>
</evidence>
<evidence type="ECO:0000256" key="6">
    <source>
        <dbReference type="ARBA" id="ARBA00022553"/>
    </source>
</evidence>
<dbReference type="InterPro" id="IPR003661">
    <property type="entry name" value="HisK_dim/P_dom"/>
</dbReference>
<dbReference type="SUPFAM" id="SSF158472">
    <property type="entry name" value="HAMP domain-like"/>
    <property type="match status" value="1"/>
</dbReference>
<dbReference type="InterPro" id="IPR005467">
    <property type="entry name" value="His_kinase_dom"/>
</dbReference>
<keyword evidence="13" id="KW-0902">Two-component regulatory system</keyword>
<evidence type="ECO:0000256" key="8">
    <source>
        <dbReference type="ARBA" id="ARBA00022692"/>
    </source>
</evidence>
<keyword evidence="5" id="KW-1003">Cell membrane</keyword>